<gene>
    <name evidence="8" type="ORF">VTK73DRAFT_7270</name>
</gene>
<feature type="region of interest" description="Disordered" evidence="6">
    <location>
        <begin position="1"/>
        <end position="20"/>
    </location>
</feature>
<accession>A0ABR3WFF0</accession>
<evidence type="ECO:0000259" key="7">
    <source>
        <dbReference type="PROSITE" id="PS50850"/>
    </source>
</evidence>
<evidence type="ECO:0000313" key="9">
    <source>
        <dbReference type="Proteomes" id="UP001586593"/>
    </source>
</evidence>
<organism evidence="8 9">
    <name type="scientific">Phialemonium thermophilum</name>
    <dbReference type="NCBI Taxonomy" id="223376"/>
    <lineage>
        <taxon>Eukaryota</taxon>
        <taxon>Fungi</taxon>
        <taxon>Dikarya</taxon>
        <taxon>Ascomycota</taxon>
        <taxon>Pezizomycotina</taxon>
        <taxon>Sordariomycetes</taxon>
        <taxon>Sordariomycetidae</taxon>
        <taxon>Cephalothecales</taxon>
        <taxon>Cephalothecaceae</taxon>
        <taxon>Phialemonium</taxon>
    </lineage>
</organism>
<evidence type="ECO:0000256" key="5">
    <source>
        <dbReference type="ARBA" id="ARBA00023136"/>
    </source>
</evidence>
<dbReference type="Gene3D" id="1.20.1250.20">
    <property type="entry name" value="MFS general substrate transporter like domains"/>
    <property type="match status" value="1"/>
</dbReference>
<sequence length="233" mass="25649">MSTDSVLSVLEREDQQRAEPIKPTWLAGSQMEDGSRVPINAHHHTSFFEGTEQTAIMAKSLKMADPSQELSTLPDRKSIDEGHVSNVVVLELPPLLRDLSPEELDACEKRLVRKVDLRLLPALILIYIMNYLDRRLARNAIGAARLGGLEDDLGLKGNEYQTCVSILFVGYILMQVPSNMFLNKIGKPSMYLTACMAVWGVLCACSGAAQNFGGLVATRFFLGFVEAAFYPGA</sequence>
<protein>
    <recommendedName>
        <fullName evidence="7">Major facilitator superfamily (MFS) profile domain-containing protein</fullName>
    </recommendedName>
</protein>
<dbReference type="EMBL" id="JAZHXJ010000451">
    <property type="protein sequence ID" value="KAL1860571.1"/>
    <property type="molecule type" value="Genomic_DNA"/>
</dbReference>
<feature type="compositionally biased region" description="Basic and acidic residues" evidence="6">
    <location>
        <begin position="10"/>
        <end position="20"/>
    </location>
</feature>
<reference evidence="8 9" key="1">
    <citation type="journal article" date="2024" name="Commun. Biol.">
        <title>Comparative genomic analysis of thermophilic fungi reveals convergent evolutionary adaptations and gene losses.</title>
        <authorList>
            <person name="Steindorff A.S."/>
            <person name="Aguilar-Pontes M.V."/>
            <person name="Robinson A.J."/>
            <person name="Andreopoulos B."/>
            <person name="LaButti K."/>
            <person name="Kuo A."/>
            <person name="Mondo S."/>
            <person name="Riley R."/>
            <person name="Otillar R."/>
            <person name="Haridas S."/>
            <person name="Lipzen A."/>
            <person name="Grimwood J."/>
            <person name="Schmutz J."/>
            <person name="Clum A."/>
            <person name="Reid I.D."/>
            <person name="Moisan M.C."/>
            <person name="Butler G."/>
            <person name="Nguyen T.T.M."/>
            <person name="Dewar K."/>
            <person name="Conant G."/>
            <person name="Drula E."/>
            <person name="Henrissat B."/>
            <person name="Hansel C."/>
            <person name="Singer S."/>
            <person name="Hutchinson M.I."/>
            <person name="de Vries R.P."/>
            <person name="Natvig D.O."/>
            <person name="Powell A.J."/>
            <person name="Tsang A."/>
            <person name="Grigoriev I.V."/>
        </authorList>
    </citation>
    <scope>NUCLEOTIDE SEQUENCE [LARGE SCALE GENOMIC DNA]</scope>
    <source>
        <strain evidence="8 9">ATCC 24622</strain>
    </source>
</reference>
<dbReference type="InterPro" id="IPR020846">
    <property type="entry name" value="MFS_dom"/>
</dbReference>
<dbReference type="SUPFAM" id="SSF103473">
    <property type="entry name" value="MFS general substrate transporter"/>
    <property type="match status" value="1"/>
</dbReference>
<evidence type="ECO:0000256" key="6">
    <source>
        <dbReference type="SAM" id="MobiDB-lite"/>
    </source>
</evidence>
<evidence type="ECO:0000256" key="4">
    <source>
        <dbReference type="ARBA" id="ARBA00022989"/>
    </source>
</evidence>
<evidence type="ECO:0000256" key="1">
    <source>
        <dbReference type="ARBA" id="ARBA00004141"/>
    </source>
</evidence>
<feature type="domain" description="Major facilitator superfamily (MFS) profile" evidence="7">
    <location>
        <begin position="119"/>
        <end position="233"/>
    </location>
</feature>
<evidence type="ECO:0000313" key="8">
    <source>
        <dbReference type="EMBL" id="KAL1860571.1"/>
    </source>
</evidence>
<evidence type="ECO:0000256" key="2">
    <source>
        <dbReference type="ARBA" id="ARBA00022448"/>
    </source>
</evidence>
<keyword evidence="3" id="KW-0812">Transmembrane</keyword>
<comment type="caution">
    <text evidence="8">The sequence shown here is derived from an EMBL/GenBank/DDBJ whole genome shotgun (WGS) entry which is preliminary data.</text>
</comment>
<dbReference type="InterPro" id="IPR036259">
    <property type="entry name" value="MFS_trans_sf"/>
</dbReference>
<keyword evidence="9" id="KW-1185">Reference proteome</keyword>
<name>A0ABR3WFF0_9PEZI</name>
<keyword evidence="2" id="KW-0813">Transport</keyword>
<dbReference type="Pfam" id="PF07690">
    <property type="entry name" value="MFS_1"/>
    <property type="match status" value="1"/>
</dbReference>
<dbReference type="PANTHER" id="PTHR43791:SF92">
    <property type="entry name" value="AGL026WP"/>
    <property type="match status" value="1"/>
</dbReference>
<dbReference type="PANTHER" id="PTHR43791">
    <property type="entry name" value="PERMEASE-RELATED"/>
    <property type="match status" value="1"/>
</dbReference>
<keyword evidence="4" id="KW-1133">Transmembrane helix</keyword>
<evidence type="ECO:0000256" key="3">
    <source>
        <dbReference type="ARBA" id="ARBA00022692"/>
    </source>
</evidence>
<dbReference type="Proteomes" id="UP001586593">
    <property type="component" value="Unassembled WGS sequence"/>
</dbReference>
<proteinExistence type="predicted"/>
<keyword evidence="5" id="KW-0472">Membrane</keyword>
<comment type="subcellular location">
    <subcellularLocation>
        <location evidence="1">Membrane</location>
        <topology evidence="1">Multi-pass membrane protein</topology>
    </subcellularLocation>
</comment>
<dbReference type="PROSITE" id="PS50850">
    <property type="entry name" value="MFS"/>
    <property type="match status" value="1"/>
</dbReference>
<dbReference type="InterPro" id="IPR011701">
    <property type="entry name" value="MFS"/>
</dbReference>